<evidence type="ECO:0000256" key="3">
    <source>
        <dbReference type="ARBA" id="ARBA00024022"/>
    </source>
</evidence>
<keyword evidence="1 4" id="KW-0175">Coiled coil</keyword>
<dbReference type="Gene3D" id="3.30.70.2890">
    <property type="entry name" value="XS domain"/>
    <property type="match status" value="1"/>
</dbReference>
<dbReference type="InterPro" id="IPR044287">
    <property type="entry name" value="SGS3"/>
</dbReference>
<reference evidence="8 9" key="1">
    <citation type="submission" date="2022-01" db="EMBL/GenBank/DDBJ databases">
        <authorList>
            <person name="Xiong W."/>
            <person name="Schranz E."/>
        </authorList>
    </citation>
    <scope>NUCLEOTIDE SEQUENCE [LARGE SCALE GENOMIC DNA]</scope>
</reference>
<feature type="compositionally biased region" description="Low complexity" evidence="5">
    <location>
        <begin position="30"/>
        <end position="39"/>
    </location>
</feature>
<dbReference type="Pfam" id="PF03470">
    <property type="entry name" value="zf-XS"/>
    <property type="match status" value="1"/>
</dbReference>
<feature type="compositionally biased region" description="Gly residues" evidence="5">
    <location>
        <begin position="232"/>
        <end position="242"/>
    </location>
</feature>
<comment type="caution">
    <text evidence="8">The sequence shown here is derived from an EMBL/GenBank/DDBJ whole genome shotgun (WGS) entry which is preliminary data.</text>
</comment>
<dbReference type="InterPro" id="IPR038588">
    <property type="entry name" value="XS_domain_sf"/>
</dbReference>
<dbReference type="Pfam" id="PF03468">
    <property type="entry name" value="XS"/>
    <property type="match status" value="1"/>
</dbReference>
<dbReference type="GO" id="GO:0031047">
    <property type="term" value="P:regulatory ncRNA-mediated gene silencing"/>
    <property type="evidence" value="ECO:0007669"/>
    <property type="project" value="UniProtKB-KW"/>
</dbReference>
<feature type="domain" description="Zinc finger-XS" evidence="7">
    <location>
        <begin position="354"/>
        <end position="392"/>
    </location>
</feature>
<comment type="similarity">
    <text evidence="3">Belongs to the SGS3 family.</text>
</comment>
<name>A0AAU9MMZ7_9ASTR</name>
<accession>A0AAU9MMZ7</accession>
<feature type="region of interest" description="Disordered" evidence="5">
    <location>
        <begin position="1"/>
        <end position="43"/>
    </location>
</feature>
<protein>
    <recommendedName>
        <fullName evidence="10">XS domain-containing protein</fullName>
    </recommendedName>
</protein>
<evidence type="ECO:0000259" key="6">
    <source>
        <dbReference type="Pfam" id="PF03468"/>
    </source>
</evidence>
<proteinExistence type="inferred from homology"/>
<dbReference type="Proteomes" id="UP001157418">
    <property type="component" value="Unassembled WGS sequence"/>
</dbReference>
<dbReference type="PANTHER" id="PTHR46602:SF1">
    <property type="entry name" value="PROTEIN SUPPRESSOR OF GENE SILENCING 3"/>
    <property type="match status" value="1"/>
</dbReference>
<evidence type="ECO:0000313" key="8">
    <source>
        <dbReference type="EMBL" id="CAH1426851.1"/>
    </source>
</evidence>
<dbReference type="GO" id="GO:0051607">
    <property type="term" value="P:defense response to virus"/>
    <property type="evidence" value="ECO:0007669"/>
    <property type="project" value="InterPro"/>
</dbReference>
<evidence type="ECO:0000256" key="1">
    <source>
        <dbReference type="ARBA" id="ARBA00023054"/>
    </source>
</evidence>
<keyword evidence="9" id="KW-1185">Reference proteome</keyword>
<dbReference type="PANTHER" id="PTHR46602">
    <property type="entry name" value="PROTEIN SUPPRESSOR OF GENE SILENCING 3"/>
    <property type="match status" value="1"/>
</dbReference>
<evidence type="ECO:0000256" key="2">
    <source>
        <dbReference type="ARBA" id="ARBA00023158"/>
    </source>
</evidence>
<feature type="domain" description="XS" evidence="6">
    <location>
        <begin position="425"/>
        <end position="541"/>
    </location>
</feature>
<organism evidence="8 9">
    <name type="scientific">Lactuca virosa</name>
    <dbReference type="NCBI Taxonomy" id="75947"/>
    <lineage>
        <taxon>Eukaryota</taxon>
        <taxon>Viridiplantae</taxon>
        <taxon>Streptophyta</taxon>
        <taxon>Embryophyta</taxon>
        <taxon>Tracheophyta</taxon>
        <taxon>Spermatophyta</taxon>
        <taxon>Magnoliopsida</taxon>
        <taxon>eudicotyledons</taxon>
        <taxon>Gunneridae</taxon>
        <taxon>Pentapetalae</taxon>
        <taxon>asterids</taxon>
        <taxon>campanulids</taxon>
        <taxon>Asterales</taxon>
        <taxon>Asteraceae</taxon>
        <taxon>Cichorioideae</taxon>
        <taxon>Cichorieae</taxon>
        <taxon>Lactucinae</taxon>
        <taxon>Lactuca</taxon>
    </lineage>
</organism>
<keyword evidence="2" id="KW-0943">RNA-mediated gene silencing</keyword>
<dbReference type="EMBL" id="CAKMRJ010002223">
    <property type="protein sequence ID" value="CAH1426851.1"/>
    <property type="molecule type" value="Genomic_DNA"/>
</dbReference>
<feature type="region of interest" description="Disordered" evidence="5">
    <location>
        <begin position="121"/>
        <end position="148"/>
    </location>
</feature>
<evidence type="ECO:0000256" key="4">
    <source>
        <dbReference type="SAM" id="Coils"/>
    </source>
</evidence>
<dbReference type="InterPro" id="IPR005380">
    <property type="entry name" value="XS_domain"/>
</dbReference>
<sequence length="742" mass="84686">MPPAFTDMSHEHPSSTLPIPADTPTPTPNTPHITSSTHPMTTRSKAGIFKPRHIADLAYIKTHPLHASLFASTEPKGVKTVSYPLFTVVRLLQTPFLLLTPPILLRLTAISYRDTLYLDQMSSKRGGGQPNRGDGNKPSSKVKNIAGGSSYDVDQLNQAVQDVNLDPNEGGRWEVISKKNKNKTGNGGPSKQQAAPTPNPNGRGQPDTQRTSGWGSGQVRASNNTWAATQPGGRGGGGGGGSNYNYNGASNAIPPPLQRGWNWNARPANAWRLGNDAGRRENAPEVVEDQHDIGEMDDDDDDDDDQILSDGYDSDETPKPHEARKKNKLYSDFFETLDSLTVEQINEATRQWHCPACQNGPGAIDWYRSLPSLVTHAKTKGSKRVKIHRELAEVLEEELRRRGATVVAAGESYGQWKGLNEVVKDKEIVWPPMVVIMNTQLEQDENDKWLGMGNQELLDYFKDYEKAVKARHSYGPKGHRGMSVLIFESSAVGYTEAELLSKHFENEGTDRDAWDQSHRRILFYPGGQRQLYGYMATKRDLDFFNQHCQGKSKLKFELVSYQERVVNELKQMSEDNQQLIWYKNRIAKEQKHSKALEESFSLVSQRLRKTEEENRIVRERTQRYHEENKEAMDSQEQFFKDQLKIIQDARNAKEGNFDKLQREERIRVEQSYSVVDPQKRDEKLEEMKEFEEEREKLMKRLEEKRTEMKRRHWKEEIKLEEGFNAELTQLMEKYTPKDKMEG</sequence>
<dbReference type="CDD" id="cd12266">
    <property type="entry name" value="RRM_like_XS"/>
    <property type="match status" value="1"/>
</dbReference>
<feature type="compositionally biased region" description="Basic and acidic residues" evidence="5">
    <location>
        <begin position="277"/>
        <end position="294"/>
    </location>
</feature>
<evidence type="ECO:0008006" key="10">
    <source>
        <dbReference type="Google" id="ProtNLM"/>
    </source>
</evidence>
<feature type="region of interest" description="Disordered" evidence="5">
    <location>
        <begin position="179"/>
        <end position="242"/>
    </location>
</feature>
<gene>
    <name evidence="8" type="ORF">LVIROSA_LOCUS13910</name>
</gene>
<feature type="coiled-coil region" evidence="4">
    <location>
        <begin position="607"/>
        <end position="718"/>
    </location>
</feature>
<evidence type="ECO:0000256" key="5">
    <source>
        <dbReference type="SAM" id="MobiDB-lite"/>
    </source>
</evidence>
<evidence type="ECO:0000313" key="9">
    <source>
        <dbReference type="Proteomes" id="UP001157418"/>
    </source>
</evidence>
<feature type="region of interest" description="Disordered" evidence="5">
    <location>
        <begin position="274"/>
        <end position="324"/>
    </location>
</feature>
<evidence type="ECO:0000259" key="7">
    <source>
        <dbReference type="Pfam" id="PF03470"/>
    </source>
</evidence>
<dbReference type="AlphaFoldDB" id="A0AAU9MMZ7"/>
<feature type="compositionally biased region" description="Polar residues" evidence="5">
    <location>
        <begin position="189"/>
        <end position="228"/>
    </location>
</feature>
<feature type="compositionally biased region" description="Acidic residues" evidence="5">
    <location>
        <begin position="295"/>
        <end position="315"/>
    </location>
</feature>
<dbReference type="InterPro" id="IPR005381">
    <property type="entry name" value="Znf-XS_domain"/>
</dbReference>